<feature type="chain" id="PRO_5004372934" description="Rap1a immunity protein domain-containing protein" evidence="1">
    <location>
        <begin position="20"/>
        <end position="146"/>
    </location>
</feature>
<dbReference type="PATRIC" id="fig|758793.3.peg.558"/>
<sequence length="146" mass="14983">MKPALSVALASLTFTAAFAASLAASGAAHAQTTQAPTPGASDPSFSAYSLAQQCAAKSDNAAQGQCVGAVRGIVRGYQYGVLFVSQRASMPEGETKRISLCLTDTKVSSIIDDFLADAKQVNEADLKRTPAEVAVLGSVHAHHACT</sequence>
<proteinExistence type="predicted"/>
<dbReference type="Proteomes" id="UP000013966">
    <property type="component" value="Chromosome 1"/>
</dbReference>
<reference evidence="2 3" key="2">
    <citation type="journal article" date="2018" name="Int. J. Syst. Evol. Microbiol.">
        <title>Burkholderia insecticola sp. nov., a gut symbiotic bacterium of the bean bug Riptortus pedestris.</title>
        <authorList>
            <person name="Takeshita K."/>
            <person name="Tamaki H."/>
            <person name="Ohbayashi T."/>
            <person name="Meng X.-Y."/>
            <person name="Sone T."/>
            <person name="Mitani Y."/>
            <person name="Peeters C."/>
            <person name="Kikuchi Y."/>
            <person name="Vandamme P."/>
        </authorList>
    </citation>
    <scope>NUCLEOTIDE SEQUENCE [LARGE SCALE GENOMIC DNA]</scope>
    <source>
        <strain evidence="2">RPE64</strain>
    </source>
</reference>
<protein>
    <recommendedName>
        <fullName evidence="4">Rap1a immunity protein domain-containing protein</fullName>
    </recommendedName>
</protein>
<evidence type="ECO:0000313" key="2">
    <source>
        <dbReference type="EMBL" id="BAN22312.1"/>
    </source>
</evidence>
<name>R4WWQ1_9BURK</name>
<organism evidence="2 3">
    <name type="scientific">Caballeronia insecticola</name>
    <dbReference type="NCBI Taxonomy" id="758793"/>
    <lineage>
        <taxon>Bacteria</taxon>
        <taxon>Pseudomonadati</taxon>
        <taxon>Pseudomonadota</taxon>
        <taxon>Betaproteobacteria</taxon>
        <taxon>Burkholderiales</taxon>
        <taxon>Burkholderiaceae</taxon>
        <taxon>Caballeronia</taxon>
    </lineage>
</organism>
<dbReference type="EMBL" id="AP013058">
    <property type="protein sequence ID" value="BAN22312.1"/>
    <property type="molecule type" value="Genomic_DNA"/>
</dbReference>
<evidence type="ECO:0000256" key="1">
    <source>
        <dbReference type="SAM" id="SignalP"/>
    </source>
</evidence>
<dbReference type="KEGG" id="buo:BRPE64_ACDS05580"/>
<dbReference type="OrthoDB" id="9093748at2"/>
<keyword evidence="3" id="KW-1185">Reference proteome</keyword>
<keyword evidence="1" id="KW-0732">Signal</keyword>
<dbReference type="HOGENOM" id="CLU_1657530_0_0_4"/>
<dbReference type="AlphaFoldDB" id="R4WWQ1"/>
<feature type="signal peptide" evidence="1">
    <location>
        <begin position="1"/>
        <end position="19"/>
    </location>
</feature>
<gene>
    <name evidence="2" type="ORF">BRPE64_ACDS05580</name>
</gene>
<reference evidence="2 3" key="1">
    <citation type="journal article" date="2013" name="Genome Announc.">
        <title>Complete Genome Sequence of Burkholderia sp. Strain RPE64, Bacterial Symbiont of the Bean Bug Riptortus pedestris.</title>
        <authorList>
            <person name="Shibata T.F."/>
            <person name="Maeda T."/>
            <person name="Nikoh N."/>
            <person name="Yamaguchi K."/>
            <person name="Oshima K."/>
            <person name="Hattori M."/>
            <person name="Nishiyama T."/>
            <person name="Hasebe M."/>
            <person name="Fukatsu T."/>
            <person name="Kikuchi Y."/>
            <person name="Shigenobu S."/>
        </authorList>
    </citation>
    <scope>NUCLEOTIDE SEQUENCE [LARGE SCALE GENOMIC DNA]</scope>
</reference>
<dbReference type="RefSeq" id="WP_016344474.1">
    <property type="nucleotide sequence ID" value="NC_021287.1"/>
</dbReference>
<evidence type="ECO:0008006" key="4">
    <source>
        <dbReference type="Google" id="ProtNLM"/>
    </source>
</evidence>
<dbReference type="STRING" id="758793.BRPE64_ACDS05580"/>
<evidence type="ECO:0000313" key="3">
    <source>
        <dbReference type="Proteomes" id="UP000013966"/>
    </source>
</evidence>
<accession>R4WWQ1</accession>